<evidence type="ECO:0000313" key="8">
    <source>
        <dbReference type="Proteomes" id="UP000316598"/>
    </source>
</evidence>
<feature type="transmembrane region" description="Helical" evidence="5">
    <location>
        <begin position="129"/>
        <end position="152"/>
    </location>
</feature>
<keyword evidence="2 5" id="KW-0812">Transmembrane</keyword>
<gene>
    <name evidence="7" type="ORF">Pla22_29150</name>
</gene>
<dbReference type="GO" id="GO:0004252">
    <property type="term" value="F:serine-type endopeptidase activity"/>
    <property type="evidence" value="ECO:0007669"/>
    <property type="project" value="InterPro"/>
</dbReference>
<keyword evidence="4 5" id="KW-0472">Membrane</keyword>
<organism evidence="7 8">
    <name type="scientific">Rubripirellula amarantea</name>
    <dbReference type="NCBI Taxonomy" id="2527999"/>
    <lineage>
        <taxon>Bacteria</taxon>
        <taxon>Pseudomonadati</taxon>
        <taxon>Planctomycetota</taxon>
        <taxon>Planctomycetia</taxon>
        <taxon>Pirellulales</taxon>
        <taxon>Pirellulaceae</taxon>
        <taxon>Rubripirellula</taxon>
    </lineage>
</organism>
<dbReference type="SUPFAM" id="SSF144091">
    <property type="entry name" value="Rhomboid-like"/>
    <property type="match status" value="1"/>
</dbReference>
<dbReference type="EMBL" id="SJPI01000002">
    <property type="protein sequence ID" value="TWT50175.1"/>
    <property type="molecule type" value="Genomic_DNA"/>
</dbReference>
<evidence type="ECO:0000256" key="2">
    <source>
        <dbReference type="ARBA" id="ARBA00022692"/>
    </source>
</evidence>
<comment type="subcellular location">
    <subcellularLocation>
        <location evidence="1">Membrane</location>
        <topology evidence="1">Multi-pass membrane protein</topology>
    </subcellularLocation>
</comment>
<evidence type="ECO:0000259" key="6">
    <source>
        <dbReference type="Pfam" id="PF01694"/>
    </source>
</evidence>
<dbReference type="InterPro" id="IPR035952">
    <property type="entry name" value="Rhomboid-like_sf"/>
</dbReference>
<protein>
    <submittedName>
        <fullName evidence="7">Rhomboid family protein</fullName>
    </submittedName>
</protein>
<feature type="transmembrane region" description="Helical" evidence="5">
    <location>
        <begin position="158"/>
        <end position="176"/>
    </location>
</feature>
<name>A0A5C5WJ82_9BACT</name>
<comment type="caution">
    <text evidence="7">The sequence shown here is derived from an EMBL/GenBank/DDBJ whole genome shotgun (WGS) entry which is preliminary data.</text>
</comment>
<dbReference type="PANTHER" id="PTHR43731:SF9">
    <property type="entry name" value="SLR1461 PROTEIN"/>
    <property type="match status" value="1"/>
</dbReference>
<feature type="transmembrane region" description="Helical" evidence="5">
    <location>
        <begin position="80"/>
        <end position="98"/>
    </location>
</feature>
<feature type="transmembrane region" description="Helical" evidence="5">
    <location>
        <begin position="47"/>
        <end position="73"/>
    </location>
</feature>
<reference evidence="7 8" key="1">
    <citation type="submission" date="2019-02" db="EMBL/GenBank/DDBJ databases">
        <title>Deep-cultivation of Planctomycetes and their phenomic and genomic characterization uncovers novel biology.</title>
        <authorList>
            <person name="Wiegand S."/>
            <person name="Jogler M."/>
            <person name="Boedeker C."/>
            <person name="Pinto D."/>
            <person name="Vollmers J."/>
            <person name="Rivas-Marin E."/>
            <person name="Kohn T."/>
            <person name="Peeters S.H."/>
            <person name="Heuer A."/>
            <person name="Rast P."/>
            <person name="Oberbeckmann S."/>
            <person name="Bunk B."/>
            <person name="Jeske O."/>
            <person name="Meyerdierks A."/>
            <person name="Storesund J.E."/>
            <person name="Kallscheuer N."/>
            <person name="Luecker S."/>
            <person name="Lage O.M."/>
            <person name="Pohl T."/>
            <person name="Merkel B.J."/>
            <person name="Hornburger P."/>
            <person name="Mueller R.-W."/>
            <person name="Bruemmer F."/>
            <person name="Labrenz M."/>
            <person name="Spormann A.M."/>
            <person name="Op Den Camp H."/>
            <person name="Overmann J."/>
            <person name="Amann R."/>
            <person name="Jetten M.S.M."/>
            <person name="Mascher T."/>
            <person name="Medema M.H."/>
            <person name="Devos D.P."/>
            <person name="Kaster A.-K."/>
            <person name="Ovreas L."/>
            <person name="Rohde M."/>
            <person name="Galperin M.Y."/>
            <person name="Jogler C."/>
        </authorList>
    </citation>
    <scope>NUCLEOTIDE SEQUENCE [LARGE SCALE GENOMIC DNA]</scope>
    <source>
        <strain evidence="7 8">Pla22</strain>
    </source>
</reference>
<feature type="domain" description="Peptidase S54 rhomboid" evidence="6">
    <location>
        <begin position="47"/>
        <end position="176"/>
    </location>
</feature>
<dbReference type="GO" id="GO:0016020">
    <property type="term" value="C:membrane"/>
    <property type="evidence" value="ECO:0007669"/>
    <property type="project" value="UniProtKB-SubCell"/>
</dbReference>
<evidence type="ECO:0000256" key="5">
    <source>
        <dbReference type="SAM" id="Phobius"/>
    </source>
</evidence>
<dbReference type="PANTHER" id="PTHR43731">
    <property type="entry name" value="RHOMBOID PROTEASE"/>
    <property type="match status" value="1"/>
</dbReference>
<dbReference type="Pfam" id="PF01694">
    <property type="entry name" value="Rhomboid"/>
    <property type="match status" value="1"/>
</dbReference>
<evidence type="ECO:0000256" key="4">
    <source>
        <dbReference type="ARBA" id="ARBA00023136"/>
    </source>
</evidence>
<evidence type="ECO:0000256" key="1">
    <source>
        <dbReference type="ARBA" id="ARBA00004141"/>
    </source>
</evidence>
<keyword evidence="3 5" id="KW-1133">Transmembrane helix</keyword>
<dbReference type="RefSeq" id="WP_242632059.1">
    <property type="nucleotide sequence ID" value="NZ_SJPI01000002.1"/>
</dbReference>
<proteinExistence type="predicted"/>
<dbReference type="AlphaFoldDB" id="A0A5C5WJ82"/>
<accession>A0A5C5WJ82</accession>
<feature type="transmembrane region" description="Helical" evidence="5">
    <location>
        <begin position="104"/>
        <end position="122"/>
    </location>
</feature>
<dbReference type="Gene3D" id="1.20.1540.10">
    <property type="entry name" value="Rhomboid-like"/>
    <property type="match status" value="1"/>
</dbReference>
<dbReference type="InterPro" id="IPR050925">
    <property type="entry name" value="Rhomboid_protease_S54"/>
</dbReference>
<evidence type="ECO:0000313" key="7">
    <source>
        <dbReference type="EMBL" id="TWT50175.1"/>
    </source>
</evidence>
<dbReference type="Proteomes" id="UP000316598">
    <property type="component" value="Unassembled WGS sequence"/>
</dbReference>
<keyword evidence="8" id="KW-1185">Reference proteome</keyword>
<sequence length="183" mass="19437">MSKSAYSVFLVVLAMWLVRIVDAIIPADLNTWGLIPRTLTGLIGIPLSPFLHGGFGHLISNTIPLVILLMLTISSRHRPWPVIIAITLGGGSLLWIVGRNASHVGASGLVFGLIAYLITVGFREKQMVSLGIAVLVGFLFGGTLLSGVVPVFTSPVSWEGHLCGAVAGLVVGYVTTEKTRSFF</sequence>
<dbReference type="InterPro" id="IPR022764">
    <property type="entry name" value="Peptidase_S54_rhomboid_dom"/>
</dbReference>
<evidence type="ECO:0000256" key="3">
    <source>
        <dbReference type="ARBA" id="ARBA00022989"/>
    </source>
</evidence>